<sequence length="151" mass="17618">MNQLSESYWDEFWKAQDKQKPNKVSAWQFGADPDYLAQLVMDGIKTATCSGLIFYELENEPLPSIDDYSIVLNSKDEPLAIIRTSDVKIMPMNEVPEEFAIAEGEGDRTYRYWKDVHVEFFTAELEKLGLEYSEDMKLVCERFELVDIKKR</sequence>
<keyword evidence="3" id="KW-1185">Reference proteome</keyword>
<dbReference type="Gene3D" id="3.10.400.10">
    <property type="entry name" value="Sulfate adenylyltransferase"/>
    <property type="match status" value="1"/>
</dbReference>
<dbReference type="RefSeq" id="WP_093725785.1">
    <property type="nucleotide sequence ID" value="NZ_FMZB01000001.1"/>
</dbReference>
<dbReference type="InterPro" id="IPR015947">
    <property type="entry name" value="PUA-like_sf"/>
</dbReference>
<dbReference type="OrthoDB" id="9807542at2"/>
<dbReference type="AlphaFoldDB" id="A0A1G6JML3"/>
<reference evidence="3" key="1">
    <citation type="submission" date="2016-10" db="EMBL/GenBank/DDBJ databases">
        <authorList>
            <person name="Varghese N."/>
            <person name="Submissions S."/>
        </authorList>
    </citation>
    <scope>NUCLEOTIDE SEQUENCE [LARGE SCALE GENOMIC DNA]</scope>
    <source>
        <strain evidence="3">DSM 21620</strain>
    </source>
</reference>
<dbReference type="SUPFAM" id="SSF88697">
    <property type="entry name" value="PUA domain-like"/>
    <property type="match status" value="1"/>
</dbReference>
<name>A0A1G6JML3_9BACI</name>
<evidence type="ECO:0000259" key="1">
    <source>
        <dbReference type="SMART" id="SM01022"/>
    </source>
</evidence>
<dbReference type="InterPro" id="IPR007374">
    <property type="entry name" value="ASCH_domain"/>
</dbReference>
<dbReference type="EMBL" id="FMZB01000001">
    <property type="protein sequence ID" value="SDC19685.1"/>
    <property type="molecule type" value="Genomic_DNA"/>
</dbReference>
<dbReference type="Proteomes" id="UP000198666">
    <property type="component" value="Unassembled WGS sequence"/>
</dbReference>
<organism evidence="2 3">
    <name type="scientific">Terribacillus halophilus</name>
    <dbReference type="NCBI Taxonomy" id="361279"/>
    <lineage>
        <taxon>Bacteria</taxon>
        <taxon>Bacillati</taxon>
        <taxon>Bacillota</taxon>
        <taxon>Bacilli</taxon>
        <taxon>Bacillales</taxon>
        <taxon>Bacillaceae</taxon>
        <taxon>Terribacillus</taxon>
    </lineage>
</organism>
<dbReference type="PANTHER" id="PTHR39203">
    <property type="entry name" value="CYTOPLASMIC PROTEIN-RELATED"/>
    <property type="match status" value="1"/>
</dbReference>
<protein>
    <submittedName>
        <fullName evidence="2">Uncharacterized protein YhfF</fullName>
    </submittedName>
</protein>
<dbReference type="Pfam" id="PF04266">
    <property type="entry name" value="ASCH"/>
    <property type="match status" value="1"/>
</dbReference>
<dbReference type="STRING" id="361279.SAMN05421663_101633"/>
<gene>
    <name evidence="2" type="ORF">SAMN05421663_101633</name>
</gene>
<feature type="domain" description="ASCH" evidence="1">
    <location>
        <begin position="27"/>
        <end position="147"/>
    </location>
</feature>
<evidence type="ECO:0000313" key="2">
    <source>
        <dbReference type="EMBL" id="SDC19685.1"/>
    </source>
</evidence>
<dbReference type="InterPro" id="IPR009326">
    <property type="entry name" value="DUF984"/>
</dbReference>
<dbReference type="PIRSF" id="PIRSF021320">
    <property type="entry name" value="DUF984"/>
    <property type="match status" value="1"/>
</dbReference>
<dbReference type="PANTHER" id="PTHR39203:SF1">
    <property type="entry name" value="CYTOPLASMIC PROTEIN"/>
    <property type="match status" value="1"/>
</dbReference>
<accession>A0A1G6JML3</accession>
<proteinExistence type="predicted"/>
<dbReference type="CDD" id="cd06553">
    <property type="entry name" value="ASCH_Ef3133_like"/>
    <property type="match status" value="1"/>
</dbReference>
<evidence type="ECO:0000313" key="3">
    <source>
        <dbReference type="Proteomes" id="UP000198666"/>
    </source>
</evidence>
<dbReference type="SMART" id="SM01022">
    <property type="entry name" value="ASCH"/>
    <property type="match status" value="1"/>
</dbReference>